<organism evidence="1">
    <name type="scientific">Anguilla anguilla</name>
    <name type="common">European freshwater eel</name>
    <name type="synonym">Muraena anguilla</name>
    <dbReference type="NCBI Taxonomy" id="7936"/>
    <lineage>
        <taxon>Eukaryota</taxon>
        <taxon>Metazoa</taxon>
        <taxon>Chordata</taxon>
        <taxon>Craniata</taxon>
        <taxon>Vertebrata</taxon>
        <taxon>Euteleostomi</taxon>
        <taxon>Actinopterygii</taxon>
        <taxon>Neopterygii</taxon>
        <taxon>Teleostei</taxon>
        <taxon>Anguilliformes</taxon>
        <taxon>Anguillidae</taxon>
        <taxon>Anguilla</taxon>
    </lineage>
</organism>
<proteinExistence type="predicted"/>
<dbReference type="EMBL" id="GBXM01075558">
    <property type="protein sequence ID" value="JAH33019.1"/>
    <property type="molecule type" value="Transcribed_RNA"/>
</dbReference>
<evidence type="ECO:0000313" key="1">
    <source>
        <dbReference type="EMBL" id="JAH33019.1"/>
    </source>
</evidence>
<accession>A0A0E9RV77</accession>
<reference evidence="1" key="2">
    <citation type="journal article" date="2015" name="Fish Shellfish Immunol.">
        <title>Early steps in the European eel (Anguilla anguilla)-Vibrio vulnificus interaction in the gills: Role of the RtxA13 toxin.</title>
        <authorList>
            <person name="Callol A."/>
            <person name="Pajuelo D."/>
            <person name="Ebbesson L."/>
            <person name="Teles M."/>
            <person name="MacKenzie S."/>
            <person name="Amaro C."/>
        </authorList>
    </citation>
    <scope>NUCLEOTIDE SEQUENCE</scope>
</reference>
<dbReference type="AlphaFoldDB" id="A0A0E9RV77"/>
<name>A0A0E9RV77_ANGAN</name>
<protein>
    <submittedName>
        <fullName evidence="1">Uncharacterized protein</fullName>
    </submittedName>
</protein>
<sequence length="42" mass="4788">MPLLIFRLTLLARLGSIFYSIQQESILDKVGLSDHPMLSLEQ</sequence>
<reference evidence="1" key="1">
    <citation type="submission" date="2014-11" db="EMBL/GenBank/DDBJ databases">
        <authorList>
            <person name="Amaro Gonzalez C."/>
        </authorList>
    </citation>
    <scope>NUCLEOTIDE SEQUENCE</scope>
</reference>
<dbReference type="EMBL" id="GBXM01083513">
    <property type="protein sequence ID" value="JAH25064.1"/>
    <property type="molecule type" value="Transcribed_RNA"/>
</dbReference>